<keyword evidence="6" id="KW-1185">Reference proteome</keyword>
<dbReference type="SUPFAM" id="SSF48371">
    <property type="entry name" value="ARM repeat"/>
    <property type="match status" value="1"/>
</dbReference>
<evidence type="ECO:0000256" key="4">
    <source>
        <dbReference type="PROSITE-ProRule" id="PRU00103"/>
    </source>
</evidence>
<dbReference type="Gene3D" id="1.25.10.10">
    <property type="entry name" value="Leucine-rich Repeat Variant"/>
    <property type="match status" value="2"/>
</dbReference>
<dbReference type="InterPro" id="IPR011989">
    <property type="entry name" value="ARM-like"/>
</dbReference>
<evidence type="ECO:0000256" key="2">
    <source>
        <dbReference type="ARBA" id="ARBA00023043"/>
    </source>
</evidence>
<evidence type="ECO:0000256" key="3">
    <source>
        <dbReference type="PROSITE-ProRule" id="PRU00023"/>
    </source>
</evidence>
<dbReference type="SMART" id="SM00567">
    <property type="entry name" value="EZ_HEAT"/>
    <property type="match status" value="4"/>
</dbReference>
<proteinExistence type="predicted"/>
<dbReference type="PROSITE" id="PS50077">
    <property type="entry name" value="HEAT_REPEAT"/>
    <property type="match status" value="1"/>
</dbReference>
<evidence type="ECO:0000313" key="5">
    <source>
        <dbReference type="EMBL" id="CAJ1387733.1"/>
    </source>
</evidence>
<reference evidence="5" key="1">
    <citation type="submission" date="2023-08" db="EMBL/GenBank/DDBJ databases">
        <authorList>
            <person name="Chen Y."/>
            <person name="Shah S."/>
            <person name="Dougan E. K."/>
            <person name="Thang M."/>
            <person name="Chan C."/>
        </authorList>
    </citation>
    <scope>NUCLEOTIDE SEQUENCE</scope>
</reference>
<feature type="repeat" description="HEAT" evidence="4">
    <location>
        <begin position="433"/>
        <end position="471"/>
    </location>
</feature>
<dbReference type="SMART" id="SM00248">
    <property type="entry name" value="ANK"/>
    <property type="match status" value="2"/>
</dbReference>
<comment type="caution">
    <text evidence="5">The sequence shown here is derived from an EMBL/GenBank/DDBJ whole genome shotgun (WGS) entry which is preliminary data.</text>
</comment>
<dbReference type="Proteomes" id="UP001178507">
    <property type="component" value="Unassembled WGS sequence"/>
</dbReference>
<dbReference type="InterPro" id="IPR021133">
    <property type="entry name" value="HEAT_type_2"/>
</dbReference>
<keyword evidence="2 3" id="KW-0040">ANK repeat</keyword>
<dbReference type="Pfam" id="PF00023">
    <property type="entry name" value="Ank"/>
    <property type="match status" value="1"/>
</dbReference>
<keyword evidence="1" id="KW-0677">Repeat</keyword>
<dbReference type="InterPro" id="IPR002110">
    <property type="entry name" value="Ankyrin_rpt"/>
</dbReference>
<protein>
    <submittedName>
        <fullName evidence="5">Uncharacterized protein</fullName>
    </submittedName>
</protein>
<evidence type="ECO:0000256" key="1">
    <source>
        <dbReference type="ARBA" id="ARBA00022737"/>
    </source>
</evidence>
<evidence type="ECO:0000313" key="6">
    <source>
        <dbReference type="Proteomes" id="UP001178507"/>
    </source>
</evidence>
<dbReference type="SUPFAM" id="SSF48403">
    <property type="entry name" value="Ankyrin repeat"/>
    <property type="match status" value="1"/>
</dbReference>
<dbReference type="Pfam" id="PF13646">
    <property type="entry name" value="HEAT_2"/>
    <property type="match status" value="1"/>
</dbReference>
<dbReference type="InterPro" id="IPR004155">
    <property type="entry name" value="PBS_lyase_HEAT"/>
</dbReference>
<dbReference type="PANTHER" id="PTHR24203">
    <property type="entry name" value="ANKYRIN REPEAT FAMILY PROTEIN"/>
    <property type="match status" value="1"/>
</dbReference>
<dbReference type="EMBL" id="CAUJNA010001558">
    <property type="protein sequence ID" value="CAJ1387733.1"/>
    <property type="molecule type" value="Genomic_DNA"/>
</dbReference>
<dbReference type="PROSITE" id="PS50088">
    <property type="entry name" value="ANK_REPEAT"/>
    <property type="match status" value="1"/>
</dbReference>
<organism evidence="5 6">
    <name type="scientific">Effrenium voratum</name>
    <dbReference type="NCBI Taxonomy" id="2562239"/>
    <lineage>
        <taxon>Eukaryota</taxon>
        <taxon>Sar</taxon>
        <taxon>Alveolata</taxon>
        <taxon>Dinophyceae</taxon>
        <taxon>Suessiales</taxon>
        <taxon>Symbiodiniaceae</taxon>
        <taxon>Effrenium</taxon>
    </lineage>
</organism>
<dbReference type="AlphaFoldDB" id="A0AA36IHG2"/>
<dbReference type="PANTHER" id="PTHR24203:SF86">
    <property type="entry name" value="PROTEASOME 26S SUBUNIT, NON-ATPASE 10"/>
    <property type="match status" value="1"/>
</dbReference>
<dbReference type="Gene3D" id="1.25.40.20">
    <property type="entry name" value="Ankyrin repeat-containing domain"/>
    <property type="match status" value="2"/>
</dbReference>
<accession>A0AA36IHG2</accession>
<name>A0AA36IHG2_9DINO</name>
<sequence>MGGNTVLELKYHVLHGRLTQAKKLLAASQVSLEEAADEDGNTALHWLAQALTEPEKEASEQEMLAFLLQNGAPKNRQNCLGETPLMSAVRLAILEPAQAAAFIEDLLVKARVDPSRGDLVGETPLMEAAASGLEGIGRLLLEHRANPLAESDSGLTAAKLAEQHQAPEFLQLLKSPLAERASQEAKKEDSQGRTMEDRRKFADLLREKQAKKFDQTLFGQKLRPGLAHDKDGPGKPYAEPAWQSYSGTALCTTSTEGSFGPKDFAREEFELRKRPPIPTEMASTGLLFSVGCLAIGILGFKRTVLRGAEIIQDAAEDWEARRRRVQALAKSGIPAEKALRQIIAHLEDADEQVRRCALDAGVRLLIPPPPTEDMEPEEAAAACAARLAAQQSALGRELRGSVLKQLKSDKDCGVRQVALTALGQLVPREDEEVLAALQPCLADVDDDVRSAAAAALGRLAPREEEEWLEKLYELLEDDDEGVRLSSVVALGRLAPRGHRATCARLAQLAREEEEDKVRRAVASTLHTLRS</sequence>
<gene>
    <name evidence="5" type="ORF">EVOR1521_LOCUS13740</name>
</gene>
<dbReference type="InterPro" id="IPR016024">
    <property type="entry name" value="ARM-type_fold"/>
</dbReference>
<dbReference type="InterPro" id="IPR036770">
    <property type="entry name" value="Ankyrin_rpt-contain_sf"/>
</dbReference>
<feature type="repeat" description="ANK" evidence="3">
    <location>
        <begin position="120"/>
        <end position="152"/>
    </location>
</feature>